<feature type="domain" description="Ribosome maturation protein SDO1/SBDS N-terminal" evidence="2">
    <location>
        <begin position="4"/>
        <end position="90"/>
    </location>
</feature>
<dbReference type="Pfam" id="PF20268">
    <property type="entry name" value="SBDS_C"/>
    <property type="match status" value="1"/>
</dbReference>
<dbReference type="InterPro" id="IPR046928">
    <property type="entry name" value="SDO1/SBDS_C"/>
</dbReference>
<dbReference type="Gene3D" id="3.30.1250.10">
    <property type="entry name" value="Ribosome maturation protein SBDS, N-terminal domain"/>
    <property type="match status" value="1"/>
</dbReference>
<dbReference type="Pfam" id="PF01172">
    <property type="entry name" value="SBDS_N"/>
    <property type="match status" value="1"/>
</dbReference>
<dbReference type="InterPro" id="IPR002140">
    <property type="entry name" value="Sdo1/SBDS"/>
</dbReference>
<dbReference type="GO" id="GO:0042256">
    <property type="term" value="P:cytosolic ribosome assembly"/>
    <property type="evidence" value="ECO:0007669"/>
    <property type="project" value="InterPro"/>
</dbReference>
<proteinExistence type="inferred from homology"/>
<keyword evidence="6" id="KW-1185">Reference proteome</keyword>
<comment type="caution">
    <text evidence="5">The sequence shown here is derived from an EMBL/GenBank/DDBJ whole genome shotgun (WGS) entry which is preliminary data.</text>
</comment>
<organism evidence="5 6">
    <name type="scientific">Thermocladium modestius</name>
    <dbReference type="NCBI Taxonomy" id="62609"/>
    <lineage>
        <taxon>Archaea</taxon>
        <taxon>Thermoproteota</taxon>
        <taxon>Thermoprotei</taxon>
        <taxon>Thermoproteales</taxon>
        <taxon>Thermoproteaceae</taxon>
        <taxon>Thermocladium</taxon>
    </lineage>
</organism>
<dbReference type="OrthoDB" id="84504at2157"/>
<dbReference type="SUPFAM" id="SSF54980">
    <property type="entry name" value="EF-G C-terminal domain-like"/>
    <property type="match status" value="1"/>
</dbReference>
<dbReference type="InterPro" id="IPR036786">
    <property type="entry name" value="Ribosome_mat_SBDS_N_sf"/>
</dbReference>
<dbReference type="InterPro" id="IPR019783">
    <property type="entry name" value="SDO1/SBDS_N"/>
</dbReference>
<dbReference type="InterPro" id="IPR037188">
    <property type="entry name" value="Sdo1/SBDS_central_sf"/>
</dbReference>
<gene>
    <name evidence="5" type="ORF">GCM10007981_02940</name>
</gene>
<evidence type="ECO:0000256" key="1">
    <source>
        <dbReference type="ARBA" id="ARBA00007433"/>
    </source>
</evidence>
<dbReference type="Gene3D" id="1.10.10.900">
    <property type="entry name" value="SBDS protein C-terminal domain, subdomain 1"/>
    <property type="match status" value="1"/>
</dbReference>
<feature type="domain" description="Ribosome maturation protein SDO1/SBDS C-terminal" evidence="4">
    <location>
        <begin position="165"/>
        <end position="227"/>
    </location>
</feature>
<evidence type="ECO:0000259" key="2">
    <source>
        <dbReference type="Pfam" id="PF01172"/>
    </source>
</evidence>
<dbReference type="Gene3D" id="3.30.70.240">
    <property type="match status" value="1"/>
</dbReference>
<dbReference type="EMBL" id="BMNL01000001">
    <property type="protein sequence ID" value="GGP19402.1"/>
    <property type="molecule type" value="Genomic_DNA"/>
</dbReference>
<dbReference type="AlphaFoldDB" id="A0A830GTE9"/>
<dbReference type="Pfam" id="PF09377">
    <property type="entry name" value="SBDS_domain_II"/>
    <property type="match status" value="1"/>
</dbReference>
<dbReference type="RefSeq" id="WP_188595690.1">
    <property type="nucleotide sequence ID" value="NZ_BMNL01000001.1"/>
</dbReference>
<reference evidence="5" key="1">
    <citation type="journal article" date="2014" name="Int. J. Syst. Evol. Microbiol.">
        <title>Complete genome sequence of Corynebacterium casei LMG S-19264T (=DSM 44701T), isolated from a smear-ripened cheese.</title>
        <authorList>
            <consortium name="US DOE Joint Genome Institute (JGI-PGF)"/>
            <person name="Walter F."/>
            <person name="Albersmeier A."/>
            <person name="Kalinowski J."/>
            <person name="Ruckert C."/>
        </authorList>
    </citation>
    <scope>NUCLEOTIDE SEQUENCE</scope>
    <source>
        <strain evidence="5">JCM 10088</strain>
    </source>
</reference>
<protein>
    <submittedName>
        <fullName evidence="5">rRNA metabolism protein</fullName>
    </submittedName>
</protein>
<feature type="domain" description="Ribosome maturation protein SDO1/SBDS central" evidence="3">
    <location>
        <begin position="98"/>
        <end position="159"/>
    </location>
</feature>
<evidence type="ECO:0000259" key="4">
    <source>
        <dbReference type="Pfam" id="PF20268"/>
    </source>
</evidence>
<reference evidence="5" key="2">
    <citation type="submission" date="2020-09" db="EMBL/GenBank/DDBJ databases">
        <authorList>
            <person name="Sun Q."/>
            <person name="Ohkuma M."/>
        </authorList>
    </citation>
    <scope>NUCLEOTIDE SEQUENCE</scope>
    <source>
        <strain evidence="5">JCM 10088</strain>
    </source>
</reference>
<comment type="similarity">
    <text evidence="1">Belongs to the SDO1/SBDS family.</text>
</comment>
<dbReference type="Proteomes" id="UP000610960">
    <property type="component" value="Unassembled WGS sequence"/>
</dbReference>
<accession>A0A830GTE9</accession>
<dbReference type="SUPFAM" id="SSF89895">
    <property type="entry name" value="FYSH domain"/>
    <property type="match status" value="1"/>
</dbReference>
<dbReference type="PANTHER" id="PTHR10927">
    <property type="entry name" value="RIBOSOME MATURATION PROTEIN SBDS"/>
    <property type="match status" value="1"/>
</dbReference>
<dbReference type="SUPFAM" id="SSF109728">
    <property type="entry name" value="Hypothetical protein AF0491, middle domain"/>
    <property type="match status" value="1"/>
</dbReference>
<sequence>MGKAVVVKYESKGEHFEILVDPDAALDMKLGKPVGMDKVLISDVIYKDSRRGLRASDSSLKKVFGTVDPRKVAEQIIRNGEVPLTSEQRKRLLDDKRRQIVEWISRNCIDVRTKAPVPPQRVELAMQQADVAVDPFKPVEEQVNDVIKSLQRTLPIKVAVAVFELRVPAEYAQKVKSHVMHMGRIVKENYDSEGNLVLELEAPAGMQDSILSKANEITHGNGEIRLIGISK</sequence>
<dbReference type="InterPro" id="IPR039100">
    <property type="entry name" value="Sdo1/SBDS-like"/>
</dbReference>
<dbReference type="InterPro" id="IPR035647">
    <property type="entry name" value="EFG_III/V"/>
</dbReference>
<evidence type="ECO:0000259" key="3">
    <source>
        <dbReference type="Pfam" id="PF09377"/>
    </source>
</evidence>
<dbReference type="InterPro" id="IPR018978">
    <property type="entry name" value="SDO1/SBDS_central"/>
</dbReference>
<dbReference type="PANTHER" id="PTHR10927:SF4">
    <property type="entry name" value="RIBOSOME MATURATION PROTEIN SDO1 HOMOLOG"/>
    <property type="match status" value="1"/>
</dbReference>
<dbReference type="NCBIfam" id="TIGR00291">
    <property type="entry name" value="RNA_SBDS"/>
    <property type="match status" value="1"/>
</dbReference>
<name>A0A830GTE9_9CREN</name>
<evidence type="ECO:0000313" key="5">
    <source>
        <dbReference type="EMBL" id="GGP19402.1"/>
    </source>
</evidence>
<evidence type="ECO:0000313" key="6">
    <source>
        <dbReference type="Proteomes" id="UP000610960"/>
    </source>
</evidence>